<dbReference type="InterPro" id="IPR029058">
    <property type="entry name" value="AB_hydrolase_fold"/>
</dbReference>
<accession>A0A4Q9MFF0</accession>
<evidence type="ECO:0000256" key="1">
    <source>
        <dbReference type="ARBA" id="ARBA00005964"/>
    </source>
</evidence>
<evidence type="ECO:0000256" key="2">
    <source>
        <dbReference type="ARBA" id="ARBA00022801"/>
    </source>
</evidence>
<evidence type="ECO:0000256" key="3">
    <source>
        <dbReference type="RuleBase" id="RU361235"/>
    </source>
</evidence>
<dbReference type="EMBL" id="ML143461">
    <property type="protein sequence ID" value="TBU25427.1"/>
    <property type="molecule type" value="Genomic_DNA"/>
</dbReference>
<name>A0A4Q9MFF0_9APHY</name>
<comment type="similarity">
    <text evidence="1 3">Belongs to the type-B carboxylesterase/lipase family.</text>
</comment>
<dbReference type="AlphaFoldDB" id="A0A4Q9MFF0"/>
<dbReference type="PANTHER" id="PTHR43142:SF1">
    <property type="entry name" value="CARBOXYLIC ESTER HYDROLASE"/>
    <property type="match status" value="1"/>
</dbReference>
<proteinExistence type="inferred from homology"/>
<dbReference type="GO" id="GO:0016787">
    <property type="term" value="F:hydrolase activity"/>
    <property type="evidence" value="ECO:0007669"/>
    <property type="project" value="UniProtKB-KW"/>
</dbReference>
<dbReference type="Proteomes" id="UP000292957">
    <property type="component" value="Unassembled WGS sequence"/>
</dbReference>
<dbReference type="OrthoDB" id="6846267at2759"/>
<dbReference type="SUPFAM" id="SSF53474">
    <property type="entry name" value="alpha/beta-Hydrolases"/>
    <property type="match status" value="1"/>
</dbReference>
<dbReference type="InterPro" id="IPR019826">
    <property type="entry name" value="Carboxylesterase_B_AS"/>
</dbReference>
<evidence type="ECO:0000313" key="5">
    <source>
        <dbReference type="EMBL" id="TBU25427.1"/>
    </source>
</evidence>
<dbReference type="PROSITE" id="PS00122">
    <property type="entry name" value="CARBOXYLESTERASE_B_1"/>
    <property type="match status" value="1"/>
</dbReference>
<evidence type="ECO:0000259" key="4">
    <source>
        <dbReference type="Pfam" id="PF00135"/>
    </source>
</evidence>
<keyword evidence="2 3" id="KW-0378">Hydrolase</keyword>
<feature type="domain" description="Carboxylesterase type B" evidence="4">
    <location>
        <begin position="19"/>
        <end position="473"/>
    </location>
</feature>
<dbReference type="Pfam" id="PF00135">
    <property type="entry name" value="COesterase"/>
    <property type="match status" value="1"/>
</dbReference>
<organism evidence="5">
    <name type="scientific">Dichomitus squalens</name>
    <dbReference type="NCBI Taxonomy" id="114155"/>
    <lineage>
        <taxon>Eukaryota</taxon>
        <taxon>Fungi</taxon>
        <taxon>Dikarya</taxon>
        <taxon>Basidiomycota</taxon>
        <taxon>Agaricomycotina</taxon>
        <taxon>Agaricomycetes</taxon>
        <taxon>Polyporales</taxon>
        <taxon>Polyporaceae</taxon>
        <taxon>Dichomitus</taxon>
    </lineage>
</organism>
<dbReference type="InterPro" id="IPR002018">
    <property type="entry name" value="CarbesteraseB"/>
</dbReference>
<dbReference type="EC" id="3.1.1.-" evidence="3"/>
<reference evidence="5" key="1">
    <citation type="submission" date="2019-01" db="EMBL/GenBank/DDBJ databases">
        <title>Draft genome sequences of three monokaryotic isolates of the white-rot basidiomycete fungus Dichomitus squalens.</title>
        <authorList>
            <consortium name="DOE Joint Genome Institute"/>
            <person name="Lopez S.C."/>
            <person name="Andreopoulos B."/>
            <person name="Pangilinan J."/>
            <person name="Lipzen A."/>
            <person name="Riley R."/>
            <person name="Ahrendt S."/>
            <person name="Ng V."/>
            <person name="Barry K."/>
            <person name="Daum C."/>
            <person name="Grigoriev I.V."/>
            <person name="Hilden K.S."/>
            <person name="Makela M.R."/>
            <person name="de Vries R.P."/>
        </authorList>
    </citation>
    <scope>NUCLEOTIDE SEQUENCE [LARGE SCALE GENOMIC DNA]</scope>
    <source>
        <strain evidence="5">OM18370.1</strain>
    </source>
</reference>
<sequence length="534" mass="59142">MSRTHLHEELAESKAIVTADTQYGTIQGRRAANGAAVFLEVPYALPPERFADPVPLPANYRYEAKEYIFESKYAAQPKNDGQAGGTPFEDKVGLGEPSEDPLFVNIICPPSYPAQTGFPVKVYIHGGFLQFGSPHGLGSQAQYVAAERAEVWVNVGYRLSAFGFLASDVPRIDGNFGFKDQWLALLWVRENIKAFGGNPDDIQLSGLSAGAHSVHQILHHASRLPEGVKAPFDSAIMQSNGIVTAPKTPAELRPQFTALCRALALDPSSPTVLDTLRDPAKVPFSAITHAIETDALGIENGTFRGAWEASWLGESPDPMEWQRTGGLARGLRAHGVRSVVIGDLTEEWYLYSIAHPISNVNELYRNLERYYRKDVVKKMLDVYLEEEGEDEVAEKALGEKTPEELEGLFGKVLSEGQVHLPVRLFARDMLAAGFPVLRYEIGWTPEQLRPFGYVTHGTDRALWALRLPVLEGDQGTVARNWISAITQYVKRAEAGDTLPLKTVVTLSEDRAIREVEDSKWDEYMRLRKTLPGET</sequence>
<protein>
    <recommendedName>
        <fullName evidence="3">Carboxylic ester hydrolase</fullName>
        <ecNumber evidence="3">3.1.1.-</ecNumber>
    </recommendedName>
</protein>
<dbReference type="Gene3D" id="3.40.50.1820">
    <property type="entry name" value="alpha/beta hydrolase"/>
    <property type="match status" value="1"/>
</dbReference>
<dbReference type="PANTHER" id="PTHR43142">
    <property type="entry name" value="CARBOXYLIC ESTER HYDROLASE"/>
    <property type="match status" value="1"/>
</dbReference>
<gene>
    <name evidence="5" type="ORF">BD311DRAFT_867450</name>
</gene>